<keyword evidence="2 3" id="KW-0040">ANK repeat</keyword>
<dbReference type="Proteomes" id="UP001620645">
    <property type="component" value="Unassembled WGS sequence"/>
</dbReference>
<evidence type="ECO:0000313" key="5">
    <source>
        <dbReference type="Proteomes" id="UP001620645"/>
    </source>
</evidence>
<dbReference type="EMBL" id="JBICCN010000323">
    <property type="protein sequence ID" value="KAL3077637.1"/>
    <property type="molecule type" value="Genomic_DNA"/>
</dbReference>
<dbReference type="SMART" id="SM00248">
    <property type="entry name" value="ANK"/>
    <property type="match status" value="3"/>
</dbReference>
<name>A0ABD2IEV4_HETSC</name>
<keyword evidence="5" id="KW-1185">Reference proteome</keyword>
<sequence>MSPPDFLINVVLPGASSLLCSGPALPRRAVGVENQHSASSSSGTLVGTEIDIVRLLLSHGAIVEQTDFTGMRFALMGAALANRLEVCRLLVDEWAADVSQEAIDGTTALIGASGEGHVDVATFLIERGANLYHTDMDGYDSLMCAVKKGKTEMARHLVAIGASTDQIGIDGKRARELAEESEIAEFRQPNEHQQRM</sequence>
<dbReference type="Gene3D" id="1.25.40.20">
    <property type="entry name" value="Ankyrin repeat-containing domain"/>
    <property type="match status" value="1"/>
</dbReference>
<evidence type="ECO:0000256" key="3">
    <source>
        <dbReference type="PROSITE-ProRule" id="PRU00023"/>
    </source>
</evidence>
<accession>A0ABD2IEV4</accession>
<comment type="caution">
    <text evidence="4">The sequence shown here is derived from an EMBL/GenBank/DDBJ whole genome shotgun (WGS) entry which is preliminary data.</text>
</comment>
<feature type="repeat" description="ANK" evidence="3">
    <location>
        <begin position="104"/>
        <end position="136"/>
    </location>
</feature>
<dbReference type="AlphaFoldDB" id="A0ABD2IEV4"/>
<evidence type="ECO:0000313" key="4">
    <source>
        <dbReference type="EMBL" id="KAL3077637.1"/>
    </source>
</evidence>
<reference evidence="4 5" key="1">
    <citation type="submission" date="2024-10" db="EMBL/GenBank/DDBJ databases">
        <authorList>
            <person name="Kim D."/>
        </authorList>
    </citation>
    <scope>NUCLEOTIDE SEQUENCE [LARGE SCALE GENOMIC DNA]</scope>
    <source>
        <strain evidence="4">Taebaek</strain>
    </source>
</reference>
<dbReference type="InterPro" id="IPR036770">
    <property type="entry name" value="Ankyrin_rpt-contain_sf"/>
</dbReference>
<dbReference type="PROSITE" id="PS50088">
    <property type="entry name" value="ANK_REPEAT"/>
    <property type="match status" value="1"/>
</dbReference>
<dbReference type="PANTHER" id="PTHR23206:SF7">
    <property type="entry name" value="PROTEIN KINASE DOMAIN-CONTAINING PROTEIN"/>
    <property type="match status" value="1"/>
</dbReference>
<organism evidence="4 5">
    <name type="scientific">Heterodera schachtii</name>
    <name type="common">Sugarbeet cyst nematode worm</name>
    <name type="synonym">Tylenchus schachtii</name>
    <dbReference type="NCBI Taxonomy" id="97005"/>
    <lineage>
        <taxon>Eukaryota</taxon>
        <taxon>Metazoa</taxon>
        <taxon>Ecdysozoa</taxon>
        <taxon>Nematoda</taxon>
        <taxon>Chromadorea</taxon>
        <taxon>Rhabditida</taxon>
        <taxon>Tylenchina</taxon>
        <taxon>Tylenchomorpha</taxon>
        <taxon>Tylenchoidea</taxon>
        <taxon>Heteroderidae</taxon>
        <taxon>Heteroderinae</taxon>
        <taxon>Heterodera</taxon>
    </lineage>
</organism>
<gene>
    <name evidence="4" type="ORF">niasHS_013069</name>
</gene>
<dbReference type="PROSITE" id="PS50297">
    <property type="entry name" value="ANK_REP_REGION"/>
    <property type="match status" value="1"/>
</dbReference>
<dbReference type="InterPro" id="IPR051631">
    <property type="entry name" value="Ankyrin-KH/SAM_domain"/>
</dbReference>
<keyword evidence="1" id="KW-0677">Repeat</keyword>
<evidence type="ECO:0000256" key="2">
    <source>
        <dbReference type="ARBA" id="ARBA00023043"/>
    </source>
</evidence>
<proteinExistence type="predicted"/>
<dbReference type="InterPro" id="IPR002110">
    <property type="entry name" value="Ankyrin_rpt"/>
</dbReference>
<dbReference type="SUPFAM" id="SSF48403">
    <property type="entry name" value="Ankyrin repeat"/>
    <property type="match status" value="1"/>
</dbReference>
<evidence type="ECO:0000256" key="1">
    <source>
        <dbReference type="ARBA" id="ARBA00022737"/>
    </source>
</evidence>
<dbReference type="Pfam" id="PF12796">
    <property type="entry name" value="Ank_2"/>
    <property type="match status" value="1"/>
</dbReference>
<dbReference type="PANTHER" id="PTHR23206">
    <property type="entry name" value="MASK PROTEIN"/>
    <property type="match status" value="1"/>
</dbReference>
<protein>
    <submittedName>
        <fullName evidence="4">Uncharacterized protein</fullName>
    </submittedName>
</protein>